<feature type="transmembrane region" description="Helical" evidence="6">
    <location>
        <begin position="363"/>
        <end position="386"/>
    </location>
</feature>
<keyword evidence="6" id="KW-0472">Membrane</keyword>
<feature type="compositionally biased region" description="Polar residues" evidence="5">
    <location>
        <begin position="123"/>
        <end position="150"/>
    </location>
</feature>
<dbReference type="PROSITE" id="PS50089">
    <property type="entry name" value="ZF_RING_2"/>
    <property type="match status" value="1"/>
</dbReference>
<feature type="region of interest" description="Disordered" evidence="5">
    <location>
        <begin position="123"/>
        <end position="195"/>
    </location>
</feature>
<accession>A0A1Y1VL40</accession>
<dbReference type="GO" id="GO:0061630">
    <property type="term" value="F:ubiquitin protein ligase activity"/>
    <property type="evidence" value="ECO:0007669"/>
    <property type="project" value="TreeGrafter"/>
</dbReference>
<feature type="region of interest" description="Disordered" evidence="5">
    <location>
        <begin position="1"/>
        <end position="59"/>
    </location>
</feature>
<evidence type="ECO:0000256" key="5">
    <source>
        <dbReference type="SAM" id="MobiDB-lite"/>
    </source>
</evidence>
<reference evidence="8 9" key="2">
    <citation type="submission" date="2016-08" db="EMBL/GenBank/DDBJ databases">
        <title>Pervasive Adenine N6-methylation of Active Genes in Fungi.</title>
        <authorList>
            <consortium name="DOE Joint Genome Institute"/>
            <person name="Mondo S.J."/>
            <person name="Dannebaum R.O."/>
            <person name="Kuo R.C."/>
            <person name="Labutti K."/>
            <person name="Haridas S."/>
            <person name="Kuo A."/>
            <person name="Salamov A."/>
            <person name="Ahrendt S.R."/>
            <person name="Lipzen A."/>
            <person name="Sullivan W."/>
            <person name="Andreopoulos W.B."/>
            <person name="Clum A."/>
            <person name="Lindquist E."/>
            <person name="Daum C."/>
            <person name="Ramamoorthy G.K."/>
            <person name="Gryganskyi A."/>
            <person name="Culley D."/>
            <person name="Magnuson J.K."/>
            <person name="James T.Y."/>
            <person name="O'Malley M.A."/>
            <person name="Stajich J.E."/>
            <person name="Spatafora J.W."/>
            <person name="Visel A."/>
            <person name="Grigoriev I.V."/>
        </authorList>
    </citation>
    <scope>NUCLEOTIDE SEQUENCE [LARGE SCALE GENOMIC DNA]</scope>
    <source>
        <strain evidence="9">finn</strain>
    </source>
</reference>
<dbReference type="EMBL" id="MCFH01000004">
    <property type="protein sequence ID" value="ORX58479.1"/>
    <property type="molecule type" value="Genomic_DNA"/>
</dbReference>
<dbReference type="Gene3D" id="3.30.40.10">
    <property type="entry name" value="Zinc/RING finger domain, C3HC4 (zinc finger)"/>
    <property type="match status" value="1"/>
</dbReference>
<feature type="compositionally biased region" description="Polar residues" evidence="5">
    <location>
        <begin position="231"/>
        <end position="241"/>
    </location>
</feature>
<evidence type="ECO:0000256" key="6">
    <source>
        <dbReference type="SAM" id="Phobius"/>
    </source>
</evidence>
<dbReference type="Proteomes" id="UP000193719">
    <property type="component" value="Unassembled WGS sequence"/>
</dbReference>
<evidence type="ECO:0000313" key="9">
    <source>
        <dbReference type="Proteomes" id="UP000193719"/>
    </source>
</evidence>
<feature type="domain" description="RING-type" evidence="7">
    <location>
        <begin position="467"/>
        <end position="497"/>
    </location>
</feature>
<name>A0A1Y1VL40_9FUNG</name>
<reference evidence="8 9" key="1">
    <citation type="submission" date="2016-08" db="EMBL/GenBank/DDBJ databases">
        <title>Genomes of anaerobic fungi encode conserved fungal cellulosomes for biomass hydrolysis.</title>
        <authorList>
            <consortium name="DOE Joint Genome Institute"/>
            <person name="Haitjema C.H."/>
            <person name="Gilmore S.P."/>
            <person name="Henske J.K."/>
            <person name="Solomon K.V."/>
            <person name="De Groot R."/>
            <person name="Kuo A."/>
            <person name="Mondo S.J."/>
            <person name="Salamov A.A."/>
            <person name="Labutti K."/>
            <person name="Zhao Z."/>
            <person name="Chiniquy J."/>
            <person name="Barry K."/>
            <person name="Brewer H.M."/>
            <person name="Purvine S.O."/>
            <person name="Wright A.T."/>
            <person name="Boxma B."/>
            <person name="Van Alen T."/>
            <person name="Hackstein J.H."/>
            <person name="Baker S.E."/>
            <person name="Grigoriev I.V."/>
            <person name="O'Malley M.A."/>
        </authorList>
    </citation>
    <scope>NUCLEOTIDE SEQUENCE [LARGE SCALE GENOMIC DNA]</scope>
    <source>
        <strain evidence="9">finn</strain>
    </source>
</reference>
<protein>
    <recommendedName>
        <fullName evidence="7">RING-type domain-containing protein</fullName>
    </recommendedName>
</protein>
<evidence type="ECO:0000313" key="8">
    <source>
        <dbReference type="EMBL" id="ORX58479.1"/>
    </source>
</evidence>
<comment type="caution">
    <text evidence="8">The sequence shown here is derived from an EMBL/GenBank/DDBJ whole genome shotgun (WGS) entry which is preliminary data.</text>
</comment>
<evidence type="ECO:0000256" key="4">
    <source>
        <dbReference type="PROSITE-ProRule" id="PRU00175"/>
    </source>
</evidence>
<dbReference type="GO" id="GO:0005634">
    <property type="term" value="C:nucleus"/>
    <property type="evidence" value="ECO:0007669"/>
    <property type="project" value="TreeGrafter"/>
</dbReference>
<dbReference type="SUPFAM" id="SSF57850">
    <property type="entry name" value="RING/U-box"/>
    <property type="match status" value="1"/>
</dbReference>
<feature type="compositionally biased region" description="Low complexity" evidence="5">
    <location>
        <begin position="151"/>
        <end position="195"/>
    </location>
</feature>
<organism evidence="8 9">
    <name type="scientific">Piromyces finnis</name>
    <dbReference type="NCBI Taxonomy" id="1754191"/>
    <lineage>
        <taxon>Eukaryota</taxon>
        <taxon>Fungi</taxon>
        <taxon>Fungi incertae sedis</taxon>
        <taxon>Chytridiomycota</taxon>
        <taxon>Chytridiomycota incertae sedis</taxon>
        <taxon>Neocallimastigomycetes</taxon>
        <taxon>Neocallimastigales</taxon>
        <taxon>Neocallimastigaceae</taxon>
        <taxon>Piromyces</taxon>
    </lineage>
</organism>
<feature type="transmembrane region" description="Helical" evidence="6">
    <location>
        <begin position="285"/>
        <end position="308"/>
    </location>
</feature>
<dbReference type="InterPro" id="IPR013083">
    <property type="entry name" value="Znf_RING/FYVE/PHD"/>
</dbReference>
<dbReference type="Pfam" id="PF13639">
    <property type="entry name" value="zf-RING_2"/>
    <property type="match status" value="1"/>
</dbReference>
<dbReference type="GO" id="GO:0008270">
    <property type="term" value="F:zinc ion binding"/>
    <property type="evidence" value="ECO:0007669"/>
    <property type="project" value="UniProtKB-KW"/>
</dbReference>
<sequence length="504" mass="56579">MSNQQIETDSNLLSLAEMKGEEQVESPDSEELLIKASNKGKIKESQDFEDKPPLINEKKSNSSLSFKAINDNQLSYNVSKGKSTQKLYKEPSSSVISDIDQDNISVTTSVVTDASDINNIKVHQSNSQSLRNKRFSYNSPSNTNGHHWTTNSSTINNIASAPSSSSNVAASSSNSSLPNANNANSNSNNGRRLSLTSRGLSGSFVELINMTLNSNNNNSNNNNNNNNNINTASSQHPFNGNVSIGNDSHPISFNFENVDSYETEENNQRPSQVGPGRAAWILFRVYAVVKFLWSFVFSVLYFVHFIIIKSKSCDQKIYKYSVALTVVYAIQAISTLILIIYLPTSITRYTNVVRRRVVISNRAWRITSYTVIFEVIMVIIGAVLIFNKDPLCSFNENMAYVKITKVLIIMVISFYTLICLPFFLIPCICAFKLLPEYKGISDKVLKRFNSILYNPTEEVDEEDAPSCSICMENYKPGTRIKRLPCKHEFHPECITQWLETNNSW</sequence>
<dbReference type="AlphaFoldDB" id="A0A1Y1VL40"/>
<evidence type="ECO:0000256" key="3">
    <source>
        <dbReference type="ARBA" id="ARBA00022833"/>
    </source>
</evidence>
<dbReference type="PANTHER" id="PTHR45931:SF3">
    <property type="entry name" value="RING ZINC FINGER-CONTAINING PROTEIN"/>
    <property type="match status" value="1"/>
</dbReference>
<gene>
    <name evidence="8" type="ORF">BCR36DRAFT_366691</name>
</gene>
<keyword evidence="6" id="KW-1133">Transmembrane helix</keyword>
<evidence type="ECO:0000259" key="7">
    <source>
        <dbReference type="PROSITE" id="PS50089"/>
    </source>
</evidence>
<feature type="region of interest" description="Disordered" evidence="5">
    <location>
        <begin position="215"/>
        <end position="241"/>
    </location>
</feature>
<keyword evidence="2 4" id="KW-0863">Zinc-finger</keyword>
<keyword evidence="9" id="KW-1185">Reference proteome</keyword>
<dbReference type="InterPro" id="IPR001841">
    <property type="entry name" value="Znf_RING"/>
</dbReference>
<evidence type="ECO:0000256" key="2">
    <source>
        <dbReference type="ARBA" id="ARBA00022771"/>
    </source>
</evidence>
<dbReference type="STRING" id="1754191.A0A1Y1VL40"/>
<proteinExistence type="predicted"/>
<dbReference type="InterPro" id="IPR051834">
    <property type="entry name" value="RING_finger_E3_ligase"/>
</dbReference>
<dbReference type="OrthoDB" id="8062037at2759"/>
<feature type="transmembrane region" description="Helical" evidence="6">
    <location>
        <begin position="406"/>
        <end position="431"/>
    </location>
</feature>
<feature type="transmembrane region" description="Helical" evidence="6">
    <location>
        <begin position="320"/>
        <end position="342"/>
    </location>
</feature>
<evidence type="ECO:0000256" key="1">
    <source>
        <dbReference type="ARBA" id="ARBA00022723"/>
    </source>
</evidence>
<feature type="compositionally biased region" description="Basic and acidic residues" evidence="5">
    <location>
        <begin position="41"/>
        <end position="59"/>
    </location>
</feature>
<keyword evidence="3" id="KW-0862">Zinc</keyword>
<feature type="compositionally biased region" description="Polar residues" evidence="5">
    <location>
        <begin position="1"/>
        <end position="13"/>
    </location>
</feature>
<keyword evidence="6" id="KW-0812">Transmembrane</keyword>
<dbReference type="GO" id="GO:0006511">
    <property type="term" value="P:ubiquitin-dependent protein catabolic process"/>
    <property type="evidence" value="ECO:0007669"/>
    <property type="project" value="TreeGrafter"/>
</dbReference>
<dbReference type="PANTHER" id="PTHR45931">
    <property type="entry name" value="SI:CH211-59O9.10"/>
    <property type="match status" value="1"/>
</dbReference>
<keyword evidence="1" id="KW-0479">Metal-binding</keyword>
<feature type="compositionally biased region" description="Low complexity" evidence="5">
    <location>
        <begin position="215"/>
        <end position="230"/>
    </location>
</feature>